<comment type="caution">
    <text evidence="1">The sequence shown here is derived from an EMBL/GenBank/DDBJ whole genome shotgun (WGS) entry which is preliminary data.</text>
</comment>
<dbReference type="Proteomes" id="UP001630127">
    <property type="component" value="Unassembled WGS sequence"/>
</dbReference>
<keyword evidence="2" id="KW-1185">Reference proteome</keyword>
<organism evidence="1 2">
    <name type="scientific">Cinchona calisaya</name>
    <dbReference type="NCBI Taxonomy" id="153742"/>
    <lineage>
        <taxon>Eukaryota</taxon>
        <taxon>Viridiplantae</taxon>
        <taxon>Streptophyta</taxon>
        <taxon>Embryophyta</taxon>
        <taxon>Tracheophyta</taxon>
        <taxon>Spermatophyta</taxon>
        <taxon>Magnoliopsida</taxon>
        <taxon>eudicotyledons</taxon>
        <taxon>Gunneridae</taxon>
        <taxon>Pentapetalae</taxon>
        <taxon>asterids</taxon>
        <taxon>lamiids</taxon>
        <taxon>Gentianales</taxon>
        <taxon>Rubiaceae</taxon>
        <taxon>Cinchonoideae</taxon>
        <taxon>Cinchoneae</taxon>
        <taxon>Cinchona</taxon>
    </lineage>
</organism>
<accession>A0ABD2YNE4</accession>
<evidence type="ECO:0000313" key="1">
    <source>
        <dbReference type="EMBL" id="KAL3508910.1"/>
    </source>
</evidence>
<sequence>MDLSYNPSILVVTINTHRIRLGASHDLRSFPNAVAFRLHVEHIVYGFVRRFLSDNNWVQAVREVIFGNIKLQIVESSATITHHQQQHSRLDLRARVFWCGAHQPWIELVNGDWAQVVQYATMILAFPDVGVDQFAIDGPGPLPPQQP</sequence>
<dbReference type="EMBL" id="JBJUIK010000012">
    <property type="protein sequence ID" value="KAL3508910.1"/>
    <property type="molecule type" value="Genomic_DNA"/>
</dbReference>
<dbReference type="AlphaFoldDB" id="A0ABD2YNE4"/>
<proteinExistence type="predicted"/>
<name>A0ABD2YNE4_9GENT</name>
<reference evidence="1 2" key="1">
    <citation type="submission" date="2024-11" db="EMBL/GenBank/DDBJ databases">
        <title>A near-complete genome assembly of Cinchona calisaya.</title>
        <authorList>
            <person name="Lian D.C."/>
            <person name="Zhao X.W."/>
            <person name="Wei L."/>
        </authorList>
    </citation>
    <scope>NUCLEOTIDE SEQUENCE [LARGE SCALE GENOMIC DNA]</scope>
    <source>
        <tissue evidence="1">Nenye</tissue>
    </source>
</reference>
<gene>
    <name evidence="1" type="ORF">ACH5RR_028311</name>
</gene>
<evidence type="ECO:0000313" key="2">
    <source>
        <dbReference type="Proteomes" id="UP001630127"/>
    </source>
</evidence>
<protein>
    <submittedName>
        <fullName evidence="1">Uncharacterized protein</fullName>
    </submittedName>
</protein>